<organism evidence="3 4">
    <name type="scientific">candidate division CSSED10-310 bacterium</name>
    <dbReference type="NCBI Taxonomy" id="2855610"/>
    <lineage>
        <taxon>Bacteria</taxon>
        <taxon>Bacteria division CSSED10-310</taxon>
    </lineage>
</organism>
<keyword evidence="4" id="KW-1185">Reference proteome</keyword>
<keyword evidence="1" id="KW-0479">Metal-binding</keyword>
<dbReference type="Proteomes" id="UP001594351">
    <property type="component" value="Unassembled WGS sequence"/>
</dbReference>
<evidence type="ECO:0000256" key="1">
    <source>
        <dbReference type="PROSITE-ProRule" id="PRU00325"/>
    </source>
</evidence>
<accession>A0ABV6YS59</accession>
<evidence type="ECO:0000259" key="2">
    <source>
        <dbReference type="PROSITE" id="PS50966"/>
    </source>
</evidence>
<evidence type="ECO:0000313" key="4">
    <source>
        <dbReference type="Proteomes" id="UP001594351"/>
    </source>
</evidence>
<feature type="domain" description="SWIM-type" evidence="2">
    <location>
        <begin position="502"/>
        <end position="543"/>
    </location>
</feature>
<dbReference type="EMBL" id="JBHPBY010000017">
    <property type="protein sequence ID" value="MFC1849035.1"/>
    <property type="molecule type" value="Genomic_DNA"/>
</dbReference>
<keyword evidence="1" id="KW-0862">Zinc</keyword>
<sequence>MLFNYRYHGQSVVEASPESTAMTFAPDTLRQPTYFSGQIARSIPFREAISALHDVVVSDLRYQAPDKSAYKEWAAQQELVELTELVQGKDKLQKQFDALHKEITALRSSRAAMMAPFFKARQKYFDYLYKRDYNAWFVLDPVITIHPDEIFFECFSKDESTYGRLSCGYEIFRKVHEFECGTTNVDYSTELYNEFQKIRTYKETDLHVDPTGFEVKTEAEDAYKEVKIDLPESWVRGFLQVSSAMTMPARKVELHPMDIHNFCFILRRYKERVGPRSMRYCLSPDKPVRVIFEPWNIDVTCPRSIYQGKDEEEIRVWGRRRLLVLERLIPVAQRFTVFLLGSGMPSFYVADCGNMTFTLGLSGWTANDWSKMGNFDLMMPRGEVDDFSKQQIFQAFKKQWSEKADSLAQRLQVDRSLVLSTLTSYTQAGRVMYDLAKEVFRVRELSREPLPMAALRFSSPREEEAHKLLENKCVSLGRSFSDPERNIHLEGTVKDKSKEYKPELWIDSDDALRKGKCSCNFYTQNKLHKGPCTHMLAVRIAFNQKLKRYTFW</sequence>
<comment type="caution">
    <text evidence="3">The sequence shown here is derived from an EMBL/GenBank/DDBJ whole genome shotgun (WGS) entry which is preliminary data.</text>
</comment>
<reference evidence="3 4" key="1">
    <citation type="submission" date="2024-09" db="EMBL/GenBank/DDBJ databases">
        <title>Laminarin stimulates single cell rates of sulfate reduction while oxygen inhibits transcriptomic activity in coastal marine sediment.</title>
        <authorList>
            <person name="Lindsay M."/>
            <person name="Orcutt B."/>
            <person name="Emerson D."/>
            <person name="Stepanauskas R."/>
            <person name="D'Angelo T."/>
        </authorList>
    </citation>
    <scope>NUCLEOTIDE SEQUENCE [LARGE SCALE GENOMIC DNA]</scope>
    <source>
        <strain evidence="3">SAG AM-311-K15</strain>
    </source>
</reference>
<evidence type="ECO:0000313" key="3">
    <source>
        <dbReference type="EMBL" id="MFC1849035.1"/>
    </source>
</evidence>
<proteinExistence type="predicted"/>
<dbReference type="PROSITE" id="PS50966">
    <property type="entry name" value="ZF_SWIM"/>
    <property type="match status" value="1"/>
</dbReference>
<keyword evidence="1" id="KW-0863">Zinc-finger</keyword>
<protein>
    <submittedName>
        <fullName evidence="3">SWIM zinc finger family protein</fullName>
    </submittedName>
</protein>
<gene>
    <name evidence="3" type="ORF">ACFL27_02390</name>
</gene>
<dbReference type="InterPro" id="IPR007527">
    <property type="entry name" value="Znf_SWIM"/>
</dbReference>
<name>A0ABV6YS59_UNCC1</name>